<dbReference type="PANTHER" id="PTHR33446:SF2">
    <property type="entry name" value="PROTEIN TONB"/>
    <property type="match status" value="1"/>
</dbReference>
<evidence type="ECO:0000256" key="10">
    <source>
        <dbReference type="SAM" id="Phobius"/>
    </source>
</evidence>
<dbReference type="InterPro" id="IPR008756">
    <property type="entry name" value="Peptidase_M56"/>
</dbReference>
<dbReference type="SUPFAM" id="SSF74653">
    <property type="entry name" value="TolA/TonB C-terminal domain"/>
    <property type="match status" value="1"/>
</dbReference>
<dbReference type="GO" id="GO:0031992">
    <property type="term" value="F:energy transducer activity"/>
    <property type="evidence" value="ECO:0007669"/>
    <property type="project" value="TreeGrafter"/>
</dbReference>
<accession>A0A0P7BRR5</accession>
<dbReference type="NCBIfam" id="TIGR01352">
    <property type="entry name" value="tonB_Cterm"/>
    <property type="match status" value="1"/>
</dbReference>
<dbReference type="Gene3D" id="3.30.1150.10">
    <property type="match status" value="1"/>
</dbReference>
<keyword evidence="3" id="KW-0813">Transport</keyword>
<keyword evidence="8 10" id="KW-1133">Transmembrane helix</keyword>
<evidence type="ECO:0000256" key="9">
    <source>
        <dbReference type="ARBA" id="ARBA00023136"/>
    </source>
</evidence>
<dbReference type="PANTHER" id="PTHR33446">
    <property type="entry name" value="PROTEIN TONB-RELATED"/>
    <property type="match status" value="1"/>
</dbReference>
<dbReference type="Pfam" id="PF03544">
    <property type="entry name" value="TonB_C"/>
    <property type="match status" value="1"/>
</dbReference>
<reference evidence="12 13" key="1">
    <citation type="submission" date="2015-07" db="EMBL/GenBank/DDBJ databases">
        <title>The draft genome sequence of Leadbetterella sp. JN14-9.</title>
        <authorList>
            <person name="Liu Y."/>
            <person name="Du J."/>
            <person name="Shao Z."/>
        </authorList>
    </citation>
    <scope>NUCLEOTIDE SEQUENCE [LARGE SCALE GENOMIC DNA]</scope>
    <source>
        <strain evidence="12 13">JN14-9</strain>
    </source>
</reference>
<evidence type="ECO:0000256" key="4">
    <source>
        <dbReference type="ARBA" id="ARBA00022475"/>
    </source>
</evidence>
<keyword evidence="7" id="KW-0653">Protein transport</keyword>
<evidence type="ECO:0000313" key="13">
    <source>
        <dbReference type="Proteomes" id="UP000050454"/>
    </source>
</evidence>
<evidence type="ECO:0000256" key="7">
    <source>
        <dbReference type="ARBA" id="ARBA00022927"/>
    </source>
</evidence>
<evidence type="ECO:0000256" key="1">
    <source>
        <dbReference type="ARBA" id="ARBA00004383"/>
    </source>
</evidence>
<comment type="caution">
    <text evidence="12">The sequence shown here is derived from an EMBL/GenBank/DDBJ whole genome shotgun (WGS) entry which is preliminary data.</text>
</comment>
<dbReference type="STRING" id="1605367.AFM12_05670"/>
<dbReference type="PROSITE" id="PS52015">
    <property type="entry name" value="TONB_CTD"/>
    <property type="match status" value="1"/>
</dbReference>
<evidence type="ECO:0000256" key="8">
    <source>
        <dbReference type="ARBA" id="ARBA00022989"/>
    </source>
</evidence>
<comment type="subcellular location">
    <subcellularLocation>
        <location evidence="1">Cell inner membrane</location>
        <topology evidence="1">Single-pass membrane protein</topology>
        <orientation evidence="1">Periplasmic side</orientation>
    </subcellularLocation>
</comment>
<keyword evidence="5" id="KW-0997">Cell inner membrane</keyword>
<keyword evidence="4" id="KW-1003">Cell membrane</keyword>
<feature type="transmembrane region" description="Helical" evidence="10">
    <location>
        <begin position="250"/>
        <end position="270"/>
    </location>
</feature>
<dbReference type="EMBL" id="LGTQ01000005">
    <property type="protein sequence ID" value="KPM50034.1"/>
    <property type="molecule type" value="Genomic_DNA"/>
</dbReference>
<dbReference type="GO" id="GO:0015031">
    <property type="term" value="P:protein transport"/>
    <property type="evidence" value="ECO:0007669"/>
    <property type="project" value="UniProtKB-KW"/>
</dbReference>
<protein>
    <recommendedName>
        <fullName evidence="11">TonB C-terminal domain-containing protein</fullName>
    </recommendedName>
</protein>
<sequence length="411" mass="47856">MNWLNYLLQVNLYFTLSVAFYWLVLRKETFYEINRSFLLGSSMLAFLIPFWKLGIVQDWFVTEQVSEAISVISLEEFSITAGEARPRWSWNMLGATIYFLGFGYGLLRFSVALFKLQQLLRIHSLEGQAFSVFGKVFIDKNLPDYETIRSHEDIHSRQFHSVDIFWFELVTTVCWFNPVAHLLRKEIKLLHELIADQYASEFAGKKRYAEVLVATHFKANSNILVNNFYNQSILKTRIMKLLQEKSKKRVLWKYAFAMPLFLGMLVTSVACKETIAEREPQSDLKETVVVGFKKEKQNRIPDDQVLKVVENQPEFIGGAAEMYRFIGNEIRYPSEAQKNNIEGRVFIKFVVDKEGRPRDFDVLKTPGYGLEKEAIRVLETMPNWKPGTQDGEPVNVSYVMPIFFQLEDPIK</sequence>
<gene>
    <name evidence="12" type="ORF">AFM12_05670</name>
</gene>
<feature type="domain" description="TonB C-terminal" evidence="11">
    <location>
        <begin position="317"/>
        <end position="411"/>
    </location>
</feature>
<dbReference type="Proteomes" id="UP000050454">
    <property type="component" value="Unassembled WGS sequence"/>
</dbReference>
<dbReference type="InterPro" id="IPR051045">
    <property type="entry name" value="TonB-dependent_transducer"/>
</dbReference>
<keyword evidence="13" id="KW-1185">Reference proteome</keyword>
<dbReference type="GO" id="GO:0098797">
    <property type="term" value="C:plasma membrane protein complex"/>
    <property type="evidence" value="ECO:0007669"/>
    <property type="project" value="TreeGrafter"/>
</dbReference>
<evidence type="ECO:0000313" key="12">
    <source>
        <dbReference type="EMBL" id="KPM50034.1"/>
    </source>
</evidence>
<proteinExistence type="inferred from homology"/>
<comment type="similarity">
    <text evidence="2">Belongs to the TonB family.</text>
</comment>
<dbReference type="AlphaFoldDB" id="A0A0P7BRR5"/>
<dbReference type="InterPro" id="IPR006260">
    <property type="entry name" value="TonB/TolA_C"/>
</dbReference>
<feature type="transmembrane region" description="Helical" evidence="10">
    <location>
        <begin position="95"/>
        <end position="114"/>
    </location>
</feature>
<evidence type="ECO:0000259" key="11">
    <source>
        <dbReference type="PROSITE" id="PS52015"/>
    </source>
</evidence>
<keyword evidence="9 10" id="KW-0472">Membrane</keyword>
<organism evidence="12 13">
    <name type="scientific">Jiulongibacter sediminis</name>
    <dbReference type="NCBI Taxonomy" id="1605367"/>
    <lineage>
        <taxon>Bacteria</taxon>
        <taxon>Pseudomonadati</taxon>
        <taxon>Bacteroidota</taxon>
        <taxon>Cytophagia</taxon>
        <taxon>Cytophagales</taxon>
        <taxon>Leadbetterellaceae</taxon>
        <taxon>Jiulongibacter</taxon>
    </lineage>
</organism>
<keyword evidence="6 10" id="KW-0812">Transmembrane</keyword>
<name>A0A0P7BRR5_9BACT</name>
<dbReference type="InterPro" id="IPR037682">
    <property type="entry name" value="TonB_C"/>
</dbReference>
<evidence type="ECO:0000256" key="6">
    <source>
        <dbReference type="ARBA" id="ARBA00022692"/>
    </source>
</evidence>
<feature type="transmembrane region" description="Helical" evidence="10">
    <location>
        <begin position="6"/>
        <end position="25"/>
    </location>
</feature>
<evidence type="ECO:0000256" key="3">
    <source>
        <dbReference type="ARBA" id="ARBA00022448"/>
    </source>
</evidence>
<evidence type="ECO:0000256" key="2">
    <source>
        <dbReference type="ARBA" id="ARBA00006555"/>
    </source>
</evidence>
<dbReference type="GO" id="GO:0055085">
    <property type="term" value="P:transmembrane transport"/>
    <property type="evidence" value="ECO:0007669"/>
    <property type="project" value="InterPro"/>
</dbReference>
<evidence type="ECO:0000256" key="5">
    <source>
        <dbReference type="ARBA" id="ARBA00022519"/>
    </source>
</evidence>
<dbReference type="RefSeq" id="WP_055144848.1">
    <property type="nucleotide sequence ID" value="NZ_JXSZ01000005.1"/>
</dbReference>
<dbReference type="OrthoDB" id="1522859at2"/>
<feature type="transmembrane region" description="Helical" evidence="10">
    <location>
        <begin position="37"/>
        <end position="56"/>
    </location>
</feature>
<dbReference type="Pfam" id="PF05569">
    <property type="entry name" value="Peptidase_M56"/>
    <property type="match status" value="1"/>
</dbReference>